<dbReference type="HOGENOM" id="CLU_000604_1_22_2"/>
<dbReference type="AlphaFoldDB" id="B1YBV8"/>
<dbReference type="PROSITE" id="PS50893">
    <property type="entry name" value="ABC_TRANSPORTER_2"/>
    <property type="match status" value="1"/>
</dbReference>
<name>B1YBV8_PYRNV</name>
<dbReference type="KEGG" id="tne:Tneu_0394"/>
<dbReference type="InterPro" id="IPR027417">
    <property type="entry name" value="P-loop_NTPase"/>
</dbReference>
<dbReference type="InterPro" id="IPR015856">
    <property type="entry name" value="ABC_transpr_CbiO/EcfA_su"/>
</dbReference>
<dbReference type="GO" id="GO:0043190">
    <property type="term" value="C:ATP-binding cassette (ABC) transporter complex"/>
    <property type="evidence" value="ECO:0007669"/>
    <property type="project" value="TreeGrafter"/>
</dbReference>
<evidence type="ECO:0000256" key="6">
    <source>
        <dbReference type="ARBA" id="ARBA00025157"/>
    </source>
</evidence>
<evidence type="ECO:0000256" key="3">
    <source>
        <dbReference type="ARBA" id="ARBA00022448"/>
    </source>
</evidence>
<dbReference type="PANTHER" id="PTHR43553">
    <property type="entry name" value="HEAVY METAL TRANSPORTER"/>
    <property type="match status" value="1"/>
</dbReference>
<dbReference type="RefSeq" id="WP_012349762.1">
    <property type="nucleotide sequence ID" value="NC_010525.1"/>
</dbReference>
<dbReference type="Proteomes" id="UP000001694">
    <property type="component" value="Chromosome"/>
</dbReference>
<dbReference type="InterPro" id="IPR003593">
    <property type="entry name" value="AAA+_ATPase"/>
</dbReference>
<comment type="subcellular location">
    <subcellularLocation>
        <location evidence="1">Cell membrane</location>
        <topology evidence="1">Peripheral membrane protein</topology>
    </subcellularLocation>
</comment>
<evidence type="ECO:0000313" key="9">
    <source>
        <dbReference type="Proteomes" id="UP000001694"/>
    </source>
</evidence>
<dbReference type="InterPro" id="IPR003439">
    <property type="entry name" value="ABC_transporter-like_ATP-bd"/>
</dbReference>
<dbReference type="GeneID" id="6164927"/>
<dbReference type="InterPro" id="IPR050095">
    <property type="entry name" value="ECF_ABC_transporter_ATP-bd"/>
</dbReference>
<dbReference type="CDD" id="cd03225">
    <property type="entry name" value="ABC_cobalt_CbiO_domain1"/>
    <property type="match status" value="1"/>
</dbReference>
<proteinExistence type="inferred from homology"/>
<keyword evidence="4" id="KW-0547">Nucleotide-binding</keyword>
<dbReference type="GO" id="GO:0005524">
    <property type="term" value="F:ATP binding"/>
    <property type="evidence" value="ECO:0007669"/>
    <property type="project" value="UniProtKB-KW"/>
</dbReference>
<sequence length="223" mass="24545">MRREVLKAVDVYFGYSEDVLTGVSLSVGEGQFVAVMGPTGSGKTTLLLVLAGLLKPRRGEVYFMGEPLEGQLQAARRQMGVVFQNPDDMFFNHTVRDEIAYTAVRIYGREEGLKLAEEAAKALGIEGLLDRPPYKLSGGQKRLVSLAAATAHRPRLLLLDEPTTYLDEDAYEVVVNYLAKLKAGGVSAVIATHDEELAVRLADSVYKLREGKLTPYTPRRKLC</sequence>
<keyword evidence="9" id="KW-1185">Reference proteome</keyword>
<evidence type="ECO:0000256" key="1">
    <source>
        <dbReference type="ARBA" id="ARBA00004202"/>
    </source>
</evidence>
<dbReference type="Gene3D" id="3.40.50.300">
    <property type="entry name" value="P-loop containing nucleotide triphosphate hydrolases"/>
    <property type="match status" value="1"/>
</dbReference>
<keyword evidence="5" id="KW-0067">ATP-binding</keyword>
<dbReference type="STRING" id="444157.Tneu_0394"/>
<dbReference type="GO" id="GO:0016887">
    <property type="term" value="F:ATP hydrolysis activity"/>
    <property type="evidence" value="ECO:0007669"/>
    <property type="project" value="InterPro"/>
</dbReference>
<dbReference type="Pfam" id="PF00005">
    <property type="entry name" value="ABC_tran"/>
    <property type="match status" value="1"/>
</dbReference>
<feature type="domain" description="ABC transporter" evidence="7">
    <location>
        <begin position="1"/>
        <end position="222"/>
    </location>
</feature>
<evidence type="ECO:0000256" key="4">
    <source>
        <dbReference type="ARBA" id="ARBA00022741"/>
    </source>
</evidence>
<comment type="similarity">
    <text evidence="2">Belongs to the ABC transporter superfamily.</text>
</comment>
<dbReference type="PANTHER" id="PTHR43553:SF24">
    <property type="entry name" value="ENERGY-COUPLING FACTOR TRANSPORTER ATP-BINDING PROTEIN ECFA1"/>
    <property type="match status" value="1"/>
</dbReference>
<dbReference type="GO" id="GO:0042626">
    <property type="term" value="F:ATPase-coupled transmembrane transporter activity"/>
    <property type="evidence" value="ECO:0007669"/>
    <property type="project" value="TreeGrafter"/>
</dbReference>
<comment type="function">
    <text evidence="6">Probably part of an ABC transporter complex. Responsible for energy coupling to the transport system.</text>
</comment>
<dbReference type="OrthoDB" id="35850at2157"/>
<dbReference type="PROSITE" id="PS00211">
    <property type="entry name" value="ABC_TRANSPORTER_1"/>
    <property type="match status" value="1"/>
</dbReference>
<dbReference type="SUPFAM" id="SSF52540">
    <property type="entry name" value="P-loop containing nucleoside triphosphate hydrolases"/>
    <property type="match status" value="1"/>
</dbReference>
<dbReference type="SMART" id="SM00382">
    <property type="entry name" value="AAA"/>
    <property type="match status" value="1"/>
</dbReference>
<evidence type="ECO:0000256" key="5">
    <source>
        <dbReference type="ARBA" id="ARBA00022840"/>
    </source>
</evidence>
<evidence type="ECO:0000256" key="2">
    <source>
        <dbReference type="ARBA" id="ARBA00005417"/>
    </source>
</evidence>
<organism evidence="8 9">
    <name type="scientific">Pyrobaculum neutrophilum (strain DSM 2338 / JCM 9278 / NBRC 100436 / V24Sta)</name>
    <name type="common">Thermoproteus neutrophilus</name>
    <dbReference type="NCBI Taxonomy" id="444157"/>
    <lineage>
        <taxon>Archaea</taxon>
        <taxon>Thermoproteota</taxon>
        <taxon>Thermoprotei</taxon>
        <taxon>Thermoproteales</taxon>
        <taxon>Thermoproteaceae</taxon>
        <taxon>Pyrobaculum</taxon>
    </lineage>
</organism>
<keyword evidence="3" id="KW-0813">Transport</keyword>
<dbReference type="eggNOG" id="arCOG00202">
    <property type="taxonomic scope" value="Archaea"/>
</dbReference>
<dbReference type="EMBL" id="CP001014">
    <property type="protein sequence ID" value="ACB39342.1"/>
    <property type="molecule type" value="Genomic_DNA"/>
</dbReference>
<evidence type="ECO:0000259" key="7">
    <source>
        <dbReference type="PROSITE" id="PS50893"/>
    </source>
</evidence>
<protein>
    <submittedName>
        <fullName evidence="8">ABC transporter related</fullName>
    </submittedName>
</protein>
<dbReference type="InterPro" id="IPR017871">
    <property type="entry name" value="ABC_transporter-like_CS"/>
</dbReference>
<accession>B1YBV8</accession>
<reference evidence="8" key="1">
    <citation type="submission" date="2008-03" db="EMBL/GenBank/DDBJ databases">
        <title>Complete sequence of Thermoproteus neutrophilus V24Sta.</title>
        <authorList>
            <consortium name="US DOE Joint Genome Institute"/>
            <person name="Copeland A."/>
            <person name="Lucas S."/>
            <person name="Lapidus A."/>
            <person name="Glavina del Rio T."/>
            <person name="Dalin E."/>
            <person name="Tice H."/>
            <person name="Bruce D."/>
            <person name="Goodwin L."/>
            <person name="Pitluck S."/>
            <person name="Sims D."/>
            <person name="Brettin T."/>
            <person name="Detter J.C."/>
            <person name="Han C."/>
            <person name="Kuske C.R."/>
            <person name="Schmutz J."/>
            <person name="Larimer F."/>
            <person name="Land M."/>
            <person name="Hauser L."/>
            <person name="Kyrpides N."/>
            <person name="Mikhailova N."/>
            <person name="Biddle J.F."/>
            <person name="Zhang Z."/>
            <person name="Fitz-Gibbon S.T."/>
            <person name="Lowe T.M."/>
            <person name="Saltikov C."/>
            <person name="House C.H."/>
            <person name="Richardson P."/>
        </authorList>
    </citation>
    <scope>NUCLEOTIDE SEQUENCE [LARGE SCALE GENOMIC DNA]</scope>
    <source>
        <strain evidence="8">V24Sta</strain>
    </source>
</reference>
<evidence type="ECO:0000313" key="8">
    <source>
        <dbReference type="EMBL" id="ACB39342.1"/>
    </source>
</evidence>
<gene>
    <name evidence="8" type="ordered locus">Tneu_0394</name>
</gene>